<protein>
    <submittedName>
        <fullName evidence="1">(Mediterranean fruit fly) hypothetical protein</fullName>
    </submittedName>
</protein>
<gene>
    <name evidence="1" type="ORF">CCAP1982_LOCUS20588</name>
</gene>
<dbReference type="Proteomes" id="UP000606786">
    <property type="component" value="Unassembled WGS sequence"/>
</dbReference>
<keyword evidence="2" id="KW-1185">Reference proteome</keyword>
<comment type="caution">
    <text evidence="1">The sequence shown here is derived from an EMBL/GenBank/DDBJ whole genome shotgun (WGS) entry which is preliminary data.</text>
</comment>
<reference evidence="1" key="1">
    <citation type="submission" date="2020-11" db="EMBL/GenBank/DDBJ databases">
        <authorList>
            <person name="Whitehead M."/>
        </authorList>
    </citation>
    <scope>NUCLEOTIDE SEQUENCE</scope>
    <source>
        <strain evidence="1">EGII</strain>
    </source>
</reference>
<dbReference type="AlphaFoldDB" id="A0A811VBX1"/>
<sequence>MLVGALNIRHSLAFQAPTHSKVQNYKTVNEEMKTKLRSRTHAPQLEKIHPLPCALSSTDKTHCIFFFLFLASFAKRVKATCYLLLPVYFYDSHFRFPRKHFPYTYTCTR</sequence>
<name>A0A811VBX1_CERCA</name>
<dbReference type="EMBL" id="CAJHJT010000056">
    <property type="protein sequence ID" value="CAD7012504.1"/>
    <property type="molecule type" value="Genomic_DNA"/>
</dbReference>
<proteinExistence type="predicted"/>
<evidence type="ECO:0000313" key="2">
    <source>
        <dbReference type="Proteomes" id="UP000606786"/>
    </source>
</evidence>
<accession>A0A811VBX1</accession>
<organism evidence="1 2">
    <name type="scientific">Ceratitis capitata</name>
    <name type="common">Mediterranean fruit fly</name>
    <name type="synonym">Tephritis capitata</name>
    <dbReference type="NCBI Taxonomy" id="7213"/>
    <lineage>
        <taxon>Eukaryota</taxon>
        <taxon>Metazoa</taxon>
        <taxon>Ecdysozoa</taxon>
        <taxon>Arthropoda</taxon>
        <taxon>Hexapoda</taxon>
        <taxon>Insecta</taxon>
        <taxon>Pterygota</taxon>
        <taxon>Neoptera</taxon>
        <taxon>Endopterygota</taxon>
        <taxon>Diptera</taxon>
        <taxon>Brachycera</taxon>
        <taxon>Muscomorpha</taxon>
        <taxon>Tephritoidea</taxon>
        <taxon>Tephritidae</taxon>
        <taxon>Ceratitis</taxon>
        <taxon>Ceratitis</taxon>
    </lineage>
</organism>
<evidence type="ECO:0000313" key="1">
    <source>
        <dbReference type="EMBL" id="CAD7012504.1"/>
    </source>
</evidence>